<dbReference type="EMBL" id="JBHSAP010000018">
    <property type="protein sequence ID" value="MFC4078150.1"/>
    <property type="molecule type" value="Genomic_DNA"/>
</dbReference>
<reference evidence="7" key="1">
    <citation type="journal article" date="2019" name="Int. J. Syst. Evol. Microbiol.">
        <title>The Global Catalogue of Microorganisms (GCM) 10K type strain sequencing project: providing services to taxonomists for standard genome sequencing and annotation.</title>
        <authorList>
            <consortium name="The Broad Institute Genomics Platform"/>
            <consortium name="The Broad Institute Genome Sequencing Center for Infectious Disease"/>
            <person name="Wu L."/>
            <person name="Ma J."/>
        </authorList>
    </citation>
    <scope>NUCLEOTIDE SEQUENCE [LARGE SCALE GENOMIC DNA]</scope>
    <source>
        <strain evidence="7">IBRC-M 10813</strain>
    </source>
</reference>
<proteinExistence type="inferred from homology"/>
<dbReference type="Pfam" id="PF00005">
    <property type="entry name" value="ABC_tran"/>
    <property type="match status" value="1"/>
</dbReference>
<dbReference type="PANTHER" id="PTHR42711:SF5">
    <property type="entry name" value="ABC TRANSPORTER ATP-BINDING PROTEIN NATA"/>
    <property type="match status" value="1"/>
</dbReference>
<accession>A0ABV8JII4</accession>
<dbReference type="InterPro" id="IPR017871">
    <property type="entry name" value="ABC_transporter-like_CS"/>
</dbReference>
<evidence type="ECO:0000313" key="7">
    <source>
        <dbReference type="Proteomes" id="UP001595843"/>
    </source>
</evidence>
<evidence type="ECO:0000313" key="6">
    <source>
        <dbReference type="EMBL" id="MFC4078150.1"/>
    </source>
</evidence>
<name>A0ABV8JII4_9BACL</name>
<dbReference type="InterPro" id="IPR027417">
    <property type="entry name" value="P-loop_NTPase"/>
</dbReference>
<keyword evidence="7" id="KW-1185">Reference proteome</keyword>
<dbReference type="SMART" id="SM00382">
    <property type="entry name" value="AAA"/>
    <property type="match status" value="1"/>
</dbReference>
<dbReference type="InterPro" id="IPR003439">
    <property type="entry name" value="ABC_transporter-like_ATP-bd"/>
</dbReference>
<evidence type="ECO:0000256" key="4">
    <source>
        <dbReference type="ARBA" id="ARBA00022840"/>
    </source>
</evidence>
<feature type="domain" description="ABC transporter" evidence="5">
    <location>
        <begin position="2"/>
        <end position="227"/>
    </location>
</feature>
<dbReference type="InterPro" id="IPR003593">
    <property type="entry name" value="AAA+_ATPase"/>
</dbReference>
<dbReference type="InterPro" id="IPR050763">
    <property type="entry name" value="ABC_transporter_ATP-binding"/>
</dbReference>
<dbReference type="Proteomes" id="UP001595843">
    <property type="component" value="Unassembled WGS sequence"/>
</dbReference>
<dbReference type="GO" id="GO:0005524">
    <property type="term" value="F:ATP binding"/>
    <property type="evidence" value="ECO:0007669"/>
    <property type="project" value="UniProtKB-KW"/>
</dbReference>
<protein>
    <submittedName>
        <fullName evidence="6">ABC transporter ATP-binding protein</fullName>
    </submittedName>
</protein>
<organism evidence="6 7">
    <name type="scientific">Salinithrix halophila</name>
    <dbReference type="NCBI Taxonomy" id="1485204"/>
    <lineage>
        <taxon>Bacteria</taxon>
        <taxon>Bacillati</taxon>
        <taxon>Bacillota</taxon>
        <taxon>Bacilli</taxon>
        <taxon>Bacillales</taxon>
        <taxon>Thermoactinomycetaceae</taxon>
        <taxon>Salinithrix</taxon>
    </lineage>
</organism>
<evidence type="ECO:0000259" key="5">
    <source>
        <dbReference type="PROSITE" id="PS50893"/>
    </source>
</evidence>
<keyword evidence="4 6" id="KW-0067">ATP-binding</keyword>
<evidence type="ECO:0000256" key="1">
    <source>
        <dbReference type="ARBA" id="ARBA00005417"/>
    </source>
</evidence>
<keyword evidence="2" id="KW-0813">Transport</keyword>
<dbReference type="PANTHER" id="PTHR42711">
    <property type="entry name" value="ABC TRANSPORTER ATP-BINDING PROTEIN"/>
    <property type="match status" value="1"/>
</dbReference>
<dbReference type="PROSITE" id="PS00211">
    <property type="entry name" value="ABC_TRANSPORTER_1"/>
    <property type="match status" value="1"/>
</dbReference>
<comment type="caution">
    <text evidence="6">The sequence shown here is derived from an EMBL/GenBank/DDBJ whole genome shotgun (WGS) entry which is preliminary data.</text>
</comment>
<evidence type="ECO:0000256" key="3">
    <source>
        <dbReference type="ARBA" id="ARBA00022741"/>
    </source>
</evidence>
<keyword evidence="3" id="KW-0547">Nucleotide-binding</keyword>
<dbReference type="RefSeq" id="WP_380705976.1">
    <property type="nucleotide sequence ID" value="NZ_JBHSAP010000018.1"/>
</dbReference>
<dbReference type="PROSITE" id="PS50893">
    <property type="entry name" value="ABC_TRANSPORTER_2"/>
    <property type="match status" value="1"/>
</dbReference>
<dbReference type="SUPFAM" id="SSF52540">
    <property type="entry name" value="P-loop containing nucleoside triphosphate hydrolases"/>
    <property type="match status" value="1"/>
</dbReference>
<dbReference type="CDD" id="cd03230">
    <property type="entry name" value="ABC_DR_subfamily_A"/>
    <property type="match status" value="1"/>
</dbReference>
<sequence length="295" mass="33211">MLQLIELTKEYGSTRAVENLSLKVGEGEIFGFLGPNGAGKSTTIHCLLDFVRPTSGRTEVMGMDCRRQGRQIRRRIGYLSGDVALYEDMTGDEVLDYCGRLSGGVDPAFQRRLTERFEIDPAVKLKGCSKGMRQKIGLIQAFMHDPELLILDEPTSGLDPRMQQAFTDLILEEKKRGKTIFMSSHILSEVEKTCDRVGLIRRGRLVLVKEVGELKKSRRKVVEAIFSGEVPIEELTAVAVDDLEQPESSRVRFHYQGDLQALLAVLSRYPLENLHVRDASLEEVFADYYEGREGL</sequence>
<comment type="similarity">
    <text evidence="1">Belongs to the ABC transporter superfamily.</text>
</comment>
<dbReference type="Gene3D" id="3.40.50.300">
    <property type="entry name" value="P-loop containing nucleotide triphosphate hydrolases"/>
    <property type="match status" value="1"/>
</dbReference>
<evidence type="ECO:0000256" key="2">
    <source>
        <dbReference type="ARBA" id="ARBA00022448"/>
    </source>
</evidence>
<gene>
    <name evidence="6" type="ORF">ACFOUO_15230</name>
</gene>